<evidence type="ECO:0000313" key="2">
    <source>
        <dbReference type="EMBL" id="GAA0336795.1"/>
    </source>
</evidence>
<sequence length="387" mass="43994">MKKIYMVFMILSVVSILFACKSDEDETQEEVVFGEDPLEFSFYGHYDWMVSDPWAENEATKWIKENKLVTIEPIQSGGAAAQKLNTMIASKELPDVIHLNRGADVQRLAEAGQLVPLDEYIEKYPNIKKWVGEQTLNMLRSEDGHIYQIPNWYSQEPRGNAGWLVNKKIYKELGSPKLETYDDLYNYLKLVKENYPDVVPFEVGNGGQGIEMLYSGMADDHPRTFIGQRSYPVGDELKSIFVDPVFEETMLYANKLFREKLITQDAMTQTLDQVKEKINTGKVAVVLTATSADLGRVGNNSLQADDPDAGYDMIWPLHKEGVDKNKVWLDGFVTLGWNVNVITQNAKHPEAVFAYFDWVVGTEGQKVLFFGPKGLFWDETDENDAPM</sequence>
<evidence type="ECO:0000256" key="1">
    <source>
        <dbReference type="SAM" id="SignalP"/>
    </source>
</evidence>
<dbReference type="PANTHER" id="PTHR43649:SF12">
    <property type="entry name" value="DIACETYLCHITOBIOSE BINDING PROTEIN DASA"/>
    <property type="match status" value="1"/>
</dbReference>
<feature type="signal peptide" evidence="1">
    <location>
        <begin position="1"/>
        <end position="19"/>
    </location>
</feature>
<dbReference type="PANTHER" id="PTHR43649">
    <property type="entry name" value="ARABINOSE-BINDING PROTEIN-RELATED"/>
    <property type="match status" value="1"/>
</dbReference>
<evidence type="ECO:0000313" key="3">
    <source>
        <dbReference type="Proteomes" id="UP001500782"/>
    </source>
</evidence>
<dbReference type="Gene3D" id="3.40.190.10">
    <property type="entry name" value="Periplasmic binding protein-like II"/>
    <property type="match status" value="1"/>
</dbReference>
<dbReference type="EMBL" id="BAAADJ010000049">
    <property type="protein sequence ID" value="GAA0336795.1"/>
    <property type="molecule type" value="Genomic_DNA"/>
</dbReference>
<gene>
    <name evidence="2" type="ORF">GCM10008967_28880</name>
</gene>
<comment type="caution">
    <text evidence="2">The sequence shown here is derived from an EMBL/GenBank/DDBJ whole genome shotgun (WGS) entry which is preliminary data.</text>
</comment>
<dbReference type="InterPro" id="IPR006059">
    <property type="entry name" value="SBP"/>
</dbReference>
<dbReference type="RefSeq" id="WP_343800231.1">
    <property type="nucleotide sequence ID" value="NZ_BAAADJ010000049.1"/>
</dbReference>
<dbReference type="SUPFAM" id="SSF53850">
    <property type="entry name" value="Periplasmic binding protein-like II"/>
    <property type="match status" value="1"/>
</dbReference>
<dbReference type="Proteomes" id="UP001500782">
    <property type="component" value="Unassembled WGS sequence"/>
</dbReference>
<evidence type="ECO:0008006" key="4">
    <source>
        <dbReference type="Google" id="ProtNLM"/>
    </source>
</evidence>
<keyword evidence="3" id="KW-1185">Reference proteome</keyword>
<dbReference type="Pfam" id="PF01547">
    <property type="entry name" value="SBP_bac_1"/>
    <property type="match status" value="1"/>
</dbReference>
<protein>
    <recommendedName>
        <fullName evidence="4">ABC transporter substrate-binding protein</fullName>
    </recommendedName>
</protein>
<organism evidence="2 3">
    <name type="scientific">Bacillus carboniphilus</name>
    <dbReference type="NCBI Taxonomy" id="86663"/>
    <lineage>
        <taxon>Bacteria</taxon>
        <taxon>Bacillati</taxon>
        <taxon>Bacillota</taxon>
        <taxon>Bacilli</taxon>
        <taxon>Bacillales</taxon>
        <taxon>Bacillaceae</taxon>
        <taxon>Bacillus</taxon>
    </lineage>
</organism>
<feature type="chain" id="PRO_5047086460" description="ABC transporter substrate-binding protein" evidence="1">
    <location>
        <begin position="20"/>
        <end position="387"/>
    </location>
</feature>
<accession>A0ABP3G651</accession>
<proteinExistence type="predicted"/>
<name>A0ABP3G651_9BACI</name>
<keyword evidence="1" id="KW-0732">Signal</keyword>
<dbReference type="PROSITE" id="PS51257">
    <property type="entry name" value="PROKAR_LIPOPROTEIN"/>
    <property type="match status" value="1"/>
</dbReference>
<dbReference type="InterPro" id="IPR050490">
    <property type="entry name" value="Bact_solute-bd_prot1"/>
</dbReference>
<reference evidence="3" key="1">
    <citation type="journal article" date="2019" name="Int. J. Syst. Evol. Microbiol.">
        <title>The Global Catalogue of Microorganisms (GCM) 10K type strain sequencing project: providing services to taxonomists for standard genome sequencing and annotation.</title>
        <authorList>
            <consortium name="The Broad Institute Genomics Platform"/>
            <consortium name="The Broad Institute Genome Sequencing Center for Infectious Disease"/>
            <person name="Wu L."/>
            <person name="Ma J."/>
        </authorList>
    </citation>
    <scope>NUCLEOTIDE SEQUENCE [LARGE SCALE GENOMIC DNA]</scope>
    <source>
        <strain evidence="3">JCM 9731</strain>
    </source>
</reference>